<dbReference type="Proteomes" id="UP001231649">
    <property type="component" value="Chromosome 12"/>
</dbReference>
<comment type="caution">
    <text evidence="1">The sequence shown here is derived from an EMBL/GenBank/DDBJ whole genome shotgun (WGS) entry which is preliminary data.</text>
</comment>
<name>A0ACC2R138_9NEOP</name>
<proteinExistence type="predicted"/>
<protein>
    <submittedName>
        <fullName evidence="1">Uncharacterized protein</fullName>
    </submittedName>
</protein>
<evidence type="ECO:0000313" key="2">
    <source>
        <dbReference type="Proteomes" id="UP001231649"/>
    </source>
</evidence>
<dbReference type="EMBL" id="CM056788">
    <property type="protein sequence ID" value="KAJ8730800.1"/>
    <property type="molecule type" value="Genomic_DNA"/>
</dbReference>
<keyword evidence="2" id="KW-1185">Reference proteome</keyword>
<gene>
    <name evidence="1" type="ORF">PYW08_002213</name>
</gene>
<organism evidence="1 2">
    <name type="scientific">Mythimna loreyi</name>
    <dbReference type="NCBI Taxonomy" id="667449"/>
    <lineage>
        <taxon>Eukaryota</taxon>
        <taxon>Metazoa</taxon>
        <taxon>Ecdysozoa</taxon>
        <taxon>Arthropoda</taxon>
        <taxon>Hexapoda</taxon>
        <taxon>Insecta</taxon>
        <taxon>Pterygota</taxon>
        <taxon>Neoptera</taxon>
        <taxon>Endopterygota</taxon>
        <taxon>Lepidoptera</taxon>
        <taxon>Glossata</taxon>
        <taxon>Ditrysia</taxon>
        <taxon>Noctuoidea</taxon>
        <taxon>Noctuidae</taxon>
        <taxon>Noctuinae</taxon>
        <taxon>Hadenini</taxon>
        <taxon>Mythimna</taxon>
    </lineage>
</organism>
<accession>A0ACC2R138</accession>
<evidence type="ECO:0000313" key="1">
    <source>
        <dbReference type="EMBL" id="KAJ8730800.1"/>
    </source>
</evidence>
<reference evidence="1" key="1">
    <citation type="submission" date="2023-03" db="EMBL/GenBank/DDBJ databases">
        <title>Chromosome-level genomes of two armyworms, Mythimna separata and Mythimna loreyi, provide insights into the biosynthesis and reception of sex pheromones.</title>
        <authorList>
            <person name="Zhao H."/>
        </authorList>
    </citation>
    <scope>NUCLEOTIDE SEQUENCE</scope>
    <source>
        <strain evidence="1">BeijingLab</strain>
    </source>
</reference>
<sequence length="363" mass="40959">MICRNLFVFIFLCKIYVFIDLVYSTSIRNDLNSSQYGDGYGTKWMYFPDGDGILHYISLTLTEDDMLLNRNSMIDEIEFRLYVGNDTESYILLNRRGRAVSKRHQNITRNILFNSNKPLKIITHGWRSSVNKHGVLDIKNAYLEAQNVNVITIDWSSTASSILYFWVANETKAIGSQVAIFLDGLNRLYNVPSEQIHLIGHSLGAHIMGIAASKSKITVYRVTGLDPARPYFEFPPQDVFAKLDSSDAKIVDVIHTCAGLLGFEGAIGTVDFYPNAGIAPQPGCEDIVKFFGACSHGRSFDYFTESIKYPTSFPAYQCQSWVEFLEHQCSHKGFMGDGLNKNMSGKFYLTTNAFEPFGIRLDL</sequence>